<dbReference type="Pfam" id="PF13439">
    <property type="entry name" value="Glyco_transf_4"/>
    <property type="match status" value="1"/>
</dbReference>
<feature type="domain" description="Glycosyltransferase subfamily 4-like N-terminal" evidence="2">
    <location>
        <begin position="14"/>
        <end position="169"/>
    </location>
</feature>
<feature type="domain" description="Glycosyl transferase family 1" evidence="1">
    <location>
        <begin position="178"/>
        <end position="327"/>
    </location>
</feature>
<dbReference type="SUPFAM" id="SSF53756">
    <property type="entry name" value="UDP-Glycosyltransferase/glycogen phosphorylase"/>
    <property type="match status" value="1"/>
</dbReference>
<accession>A0A267HU41</accession>
<comment type="caution">
    <text evidence="3">The sequence shown here is derived from an EMBL/GenBank/DDBJ whole genome shotgun (WGS) entry which is preliminary data.</text>
</comment>
<dbReference type="Gene3D" id="3.40.50.2000">
    <property type="entry name" value="Glycogen Phosphorylase B"/>
    <property type="match status" value="2"/>
</dbReference>
<dbReference type="PANTHER" id="PTHR45947">
    <property type="entry name" value="SULFOQUINOVOSYL TRANSFERASE SQD2"/>
    <property type="match status" value="1"/>
</dbReference>
<organism evidence="3 4">
    <name type="scientific">Enterococcus canintestini</name>
    <dbReference type="NCBI Taxonomy" id="317010"/>
    <lineage>
        <taxon>Bacteria</taxon>
        <taxon>Bacillati</taxon>
        <taxon>Bacillota</taxon>
        <taxon>Bacilli</taxon>
        <taxon>Lactobacillales</taxon>
        <taxon>Enterococcaceae</taxon>
        <taxon>Enterococcus</taxon>
    </lineage>
</organism>
<dbReference type="InterPro" id="IPR001296">
    <property type="entry name" value="Glyco_trans_1"/>
</dbReference>
<proteinExistence type="predicted"/>
<sequence>MIKVLHVLNSLGAGGAEAFAINTVSALKNDDIECDFLIRSENNLYLDKVKSMKSNVFIAPSFPKKVFSNYKFMKKFSKQDINNYDFIHIHANSLIYILPLLLFKNSNTKIILHSHNTRASNVIASLFHKMNKLFFLKYVDIRIACSSKAGKWMFGNQSYKVIYNSIDLQKFIFDSYNREMIRDKYHIKKDELLIGSVGRLAKQKNQKFLLDVFHEILKIESKARLILVGDGPMRIELEKYSESKKINSKVTFTGAVTGVEKYYSAMDFFVLPSLYEGFPIALIEAQASDLTSVVSEESTPIEANIIDKVWFKSLASNDKDWAKYILEKVMFEKRYDRQKELYEEGFGIDSLRKNLVNLYSKTGGR</sequence>
<evidence type="ECO:0000313" key="4">
    <source>
        <dbReference type="Proteomes" id="UP000216797"/>
    </source>
</evidence>
<evidence type="ECO:0008006" key="5">
    <source>
        <dbReference type="Google" id="ProtNLM"/>
    </source>
</evidence>
<dbReference type="Proteomes" id="UP000216797">
    <property type="component" value="Unassembled WGS sequence"/>
</dbReference>
<evidence type="ECO:0000259" key="1">
    <source>
        <dbReference type="Pfam" id="PF00534"/>
    </source>
</evidence>
<dbReference type="EMBL" id="LHUG01000002">
    <property type="protein sequence ID" value="PAB01866.1"/>
    <property type="molecule type" value="Genomic_DNA"/>
</dbReference>
<evidence type="ECO:0000259" key="2">
    <source>
        <dbReference type="Pfam" id="PF13439"/>
    </source>
</evidence>
<dbReference type="GO" id="GO:0016757">
    <property type="term" value="F:glycosyltransferase activity"/>
    <property type="evidence" value="ECO:0007669"/>
    <property type="project" value="InterPro"/>
</dbReference>
<dbReference type="AlphaFoldDB" id="A0A267HU41"/>
<protein>
    <recommendedName>
        <fullName evidence="5">Glycosyl transferase family 1 domain-containing protein</fullName>
    </recommendedName>
</protein>
<evidence type="ECO:0000313" key="3">
    <source>
        <dbReference type="EMBL" id="PAB01866.1"/>
    </source>
</evidence>
<dbReference type="RefSeq" id="WP_095005977.1">
    <property type="nucleotide sequence ID" value="NZ_LHUG01000002.1"/>
</dbReference>
<reference evidence="3 4" key="1">
    <citation type="submission" date="2015-08" db="EMBL/GenBank/DDBJ databases">
        <title>Enterococcus genome sequence.</title>
        <authorList>
            <person name="Acedo J.Z."/>
            <person name="Vederas J.C."/>
        </authorList>
    </citation>
    <scope>NUCLEOTIDE SEQUENCE [LARGE SCALE GENOMIC DNA]</scope>
    <source>
        <strain evidence="3 4">49</strain>
    </source>
</reference>
<dbReference type="PANTHER" id="PTHR45947:SF3">
    <property type="entry name" value="SULFOQUINOVOSYL TRANSFERASE SQD2"/>
    <property type="match status" value="1"/>
</dbReference>
<dbReference type="Pfam" id="PF00534">
    <property type="entry name" value="Glycos_transf_1"/>
    <property type="match status" value="1"/>
</dbReference>
<dbReference type="InterPro" id="IPR028098">
    <property type="entry name" value="Glyco_trans_4-like_N"/>
</dbReference>
<dbReference type="InterPro" id="IPR050194">
    <property type="entry name" value="Glycosyltransferase_grp1"/>
</dbReference>
<name>A0A267HU41_9ENTE</name>
<keyword evidence="4" id="KW-1185">Reference proteome</keyword>
<gene>
    <name evidence="3" type="ORF">AKL21_02740</name>
</gene>